<dbReference type="EMBL" id="KL198082">
    <property type="protein sequence ID" value="KDQ09087.1"/>
    <property type="molecule type" value="Genomic_DNA"/>
</dbReference>
<proteinExistence type="predicted"/>
<dbReference type="Proteomes" id="UP000027195">
    <property type="component" value="Unassembled WGS sequence"/>
</dbReference>
<organism evidence="1 2">
    <name type="scientific">Botryobasidium botryosum (strain FD-172 SS1)</name>
    <dbReference type="NCBI Taxonomy" id="930990"/>
    <lineage>
        <taxon>Eukaryota</taxon>
        <taxon>Fungi</taxon>
        <taxon>Dikarya</taxon>
        <taxon>Basidiomycota</taxon>
        <taxon>Agaricomycotina</taxon>
        <taxon>Agaricomycetes</taxon>
        <taxon>Cantharellales</taxon>
        <taxon>Botryobasidiaceae</taxon>
        <taxon>Botryobasidium</taxon>
    </lineage>
</organism>
<evidence type="ECO:0000313" key="2">
    <source>
        <dbReference type="Proteomes" id="UP000027195"/>
    </source>
</evidence>
<name>A0A067MB30_BOTB1</name>
<dbReference type="InParanoid" id="A0A067MB30"/>
<gene>
    <name evidence="1" type="ORF">BOTBODRAFT_535494</name>
</gene>
<protein>
    <submittedName>
        <fullName evidence="1">Uncharacterized protein</fullName>
    </submittedName>
</protein>
<sequence>MSSFASRPIGPQCWDVFVRSSCPYPEPSFRHLCLQSLRWRSRIGELQESDHFTIFSRSKYRRSSREKPGHPDCPGQCPLLLDWYICFHITQLVITTLPFLLYAALINERLVDFGLHYIHEALELEPGNLEH</sequence>
<evidence type="ECO:0000313" key="1">
    <source>
        <dbReference type="EMBL" id="KDQ09087.1"/>
    </source>
</evidence>
<dbReference type="AlphaFoldDB" id="A0A067MB30"/>
<keyword evidence="2" id="KW-1185">Reference proteome</keyword>
<accession>A0A067MB30</accession>
<reference evidence="2" key="1">
    <citation type="journal article" date="2014" name="Proc. Natl. Acad. Sci. U.S.A.">
        <title>Extensive sampling of basidiomycete genomes demonstrates inadequacy of the white-rot/brown-rot paradigm for wood decay fungi.</title>
        <authorList>
            <person name="Riley R."/>
            <person name="Salamov A.A."/>
            <person name="Brown D.W."/>
            <person name="Nagy L.G."/>
            <person name="Floudas D."/>
            <person name="Held B.W."/>
            <person name="Levasseur A."/>
            <person name="Lombard V."/>
            <person name="Morin E."/>
            <person name="Otillar R."/>
            <person name="Lindquist E.A."/>
            <person name="Sun H."/>
            <person name="LaButti K.M."/>
            <person name="Schmutz J."/>
            <person name="Jabbour D."/>
            <person name="Luo H."/>
            <person name="Baker S.E."/>
            <person name="Pisabarro A.G."/>
            <person name="Walton J.D."/>
            <person name="Blanchette R.A."/>
            <person name="Henrissat B."/>
            <person name="Martin F."/>
            <person name="Cullen D."/>
            <person name="Hibbett D.S."/>
            <person name="Grigoriev I.V."/>
        </authorList>
    </citation>
    <scope>NUCLEOTIDE SEQUENCE [LARGE SCALE GENOMIC DNA]</scope>
    <source>
        <strain evidence="2">FD-172 SS1</strain>
    </source>
</reference>
<dbReference type="HOGENOM" id="CLU_1927256_0_0_1"/>